<dbReference type="AlphaFoldDB" id="A0A922IEQ3"/>
<dbReference type="Proteomes" id="UP000790347">
    <property type="component" value="Unassembled WGS sequence"/>
</dbReference>
<name>A0A922IEQ3_DERFA</name>
<evidence type="ECO:0000313" key="2">
    <source>
        <dbReference type="Proteomes" id="UP000790347"/>
    </source>
</evidence>
<reference evidence="1" key="2">
    <citation type="journal article" date="2022" name="Res Sq">
        <title>Comparative Genomics Reveals Insights into the Divergent Evolution of Astigmatic Mites and Household Pest Adaptations.</title>
        <authorList>
            <person name="Xiong Q."/>
            <person name="Wan A.T.-Y."/>
            <person name="Liu X.-Y."/>
            <person name="Fung C.S.-H."/>
            <person name="Xiao X."/>
            <person name="Malainual N."/>
            <person name="Hou J."/>
            <person name="Wang L."/>
            <person name="Wang M."/>
            <person name="Yang K."/>
            <person name="Cui Y."/>
            <person name="Leung E."/>
            <person name="Nong W."/>
            <person name="Shin S.-K."/>
            <person name="Au S."/>
            <person name="Jeong K.Y."/>
            <person name="Chew F.T."/>
            <person name="Hui J."/>
            <person name="Leung T.F."/>
            <person name="Tungtrongchitr A."/>
            <person name="Zhong N."/>
            <person name="Liu Z."/>
            <person name="Tsui S."/>
        </authorList>
    </citation>
    <scope>NUCLEOTIDE SEQUENCE</scope>
    <source>
        <strain evidence="1">Derf</strain>
        <tissue evidence="1">Whole organism</tissue>
    </source>
</reference>
<protein>
    <submittedName>
        <fullName evidence="1">Uncharacterized protein</fullName>
    </submittedName>
</protein>
<accession>A0A922IEQ3</accession>
<sequence length="67" mass="7971">MNFVILQPTQPPPPTPPAPPSLYDENYKRYCLFSYLPFLRTFLVYNNISQTTKITFYSLMMEEQFNI</sequence>
<reference evidence="1" key="1">
    <citation type="submission" date="2013-05" db="EMBL/GenBank/DDBJ databases">
        <authorList>
            <person name="Yim A.K.Y."/>
            <person name="Chan T.F."/>
            <person name="Ji K.M."/>
            <person name="Liu X.Y."/>
            <person name="Zhou J.W."/>
            <person name="Li R.Q."/>
            <person name="Yang K.Y."/>
            <person name="Li J."/>
            <person name="Li M."/>
            <person name="Law P.T.W."/>
            <person name="Wu Y.L."/>
            <person name="Cai Z.L."/>
            <person name="Qin H."/>
            <person name="Bao Y."/>
            <person name="Leung R.K.K."/>
            <person name="Ng P.K.S."/>
            <person name="Zou J."/>
            <person name="Zhong X.J."/>
            <person name="Ran P.X."/>
            <person name="Zhong N.S."/>
            <person name="Liu Z.G."/>
            <person name="Tsui S.K.W."/>
        </authorList>
    </citation>
    <scope>NUCLEOTIDE SEQUENCE</scope>
    <source>
        <strain evidence="1">Derf</strain>
        <tissue evidence="1">Whole organism</tissue>
    </source>
</reference>
<evidence type="ECO:0000313" key="1">
    <source>
        <dbReference type="EMBL" id="KAH9529558.1"/>
    </source>
</evidence>
<comment type="caution">
    <text evidence="1">The sequence shown here is derived from an EMBL/GenBank/DDBJ whole genome shotgun (WGS) entry which is preliminary data.</text>
</comment>
<proteinExistence type="predicted"/>
<organism evidence="1 2">
    <name type="scientific">Dermatophagoides farinae</name>
    <name type="common">American house dust mite</name>
    <dbReference type="NCBI Taxonomy" id="6954"/>
    <lineage>
        <taxon>Eukaryota</taxon>
        <taxon>Metazoa</taxon>
        <taxon>Ecdysozoa</taxon>
        <taxon>Arthropoda</taxon>
        <taxon>Chelicerata</taxon>
        <taxon>Arachnida</taxon>
        <taxon>Acari</taxon>
        <taxon>Acariformes</taxon>
        <taxon>Sarcoptiformes</taxon>
        <taxon>Astigmata</taxon>
        <taxon>Psoroptidia</taxon>
        <taxon>Analgoidea</taxon>
        <taxon>Pyroglyphidae</taxon>
        <taxon>Dermatophagoidinae</taxon>
        <taxon>Dermatophagoides</taxon>
    </lineage>
</organism>
<dbReference type="EMBL" id="ASGP02000001">
    <property type="protein sequence ID" value="KAH9529558.1"/>
    <property type="molecule type" value="Genomic_DNA"/>
</dbReference>
<gene>
    <name evidence="1" type="ORF">DERF_003436</name>
</gene>
<keyword evidence="2" id="KW-1185">Reference proteome</keyword>